<evidence type="ECO:0000256" key="1">
    <source>
        <dbReference type="SAM" id="MobiDB-lite"/>
    </source>
</evidence>
<dbReference type="Pfam" id="PF25547">
    <property type="entry name" value="WXG100_2"/>
    <property type="match status" value="1"/>
</dbReference>
<dbReference type="InterPro" id="IPR057746">
    <property type="entry name" value="CpnT-like_N"/>
</dbReference>
<dbReference type="InterPro" id="IPR036689">
    <property type="entry name" value="ESAT-6-like_sf"/>
</dbReference>
<protein>
    <recommendedName>
        <fullName evidence="2">Outer membrane channel protein CpnT-like N-terminal domain-containing protein</fullName>
    </recommendedName>
</protein>
<accession>A0AAU8JSC1</accession>
<evidence type="ECO:0000259" key="2">
    <source>
        <dbReference type="Pfam" id="PF25547"/>
    </source>
</evidence>
<feature type="region of interest" description="Disordered" evidence="1">
    <location>
        <begin position="385"/>
        <end position="511"/>
    </location>
</feature>
<dbReference type="Gene3D" id="1.10.287.1060">
    <property type="entry name" value="ESAT-6-like"/>
    <property type="match status" value="1"/>
</dbReference>
<dbReference type="KEGG" id="kcm:ABWK59_03405"/>
<dbReference type="RefSeq" id="WP_354637790.1">
    <property type="nucleotide sequence ID" value="NZ_CP159872.1"/>
</dbReference>
<organism evidence="3">
    <name type="scientific">Kitasatospora camelliae</name>
    <dbReference type="NCBI Taxonomy" id="3156397"/>
    <lineage>
        <taxon>Bacteria</taxon>
        <taxon>Bacillati</taxon>
        <taxon>Actinomycetota</taxon>
        <taxon>Actinomycetes</taxon>
        <taxon>Kitasatosporales</taxon>
        <taxon>Streptomycetaceae</taxon>
        <taxon>Kitasatospora</taxon>
    </lineage>
</organism>
<feature type="compositionally biased region" description="Low complexity" evidence="1">
    <location>
        <begin position="407"/>
        <end position="438"/>
    </location>
</feature>
<sequence length="511" mass="51074">MAIQLPSELQFVLDLLGLKWPQANEDELIELANQLKKLASQIDSTQMAADKALGKLAEVYHGAAADKLAEVWRDISKYAEIITEALETAAKALTAAAVVIEVCKGQAITQLVSIQAQLAAATGTGGWSTGAVIRLGKEILGKLLDEAVGRLAKELAEPIAHLAEKAVAKVTGGSSVVSVGQGFGVDLGQMAACAVDLRRHADDLDAHGSGFRRVIEGLDVGKPGDAFGKLAIAAAKEIARAVGVEVLNRILSSFRGTADRMDQVVRNMSENEDAHTQQMNGGYLGGLSLFHPGGTKLAGGVPGGPFGGGRDVGLTAFDGLRPHLGGSGGAGSHAAASGLAGGAGGFGGAAGSLGAAAAVGGAFAAGAGRAGAPGIGSMRLGQPLASGELAGRGPGSGAGSRAGGTRSGTDSGSGRQSEAAAAGRQTGAAPAPGMFGAFGHAGMGGSHGSGARPSGHGRSAGPTGGDRRSRREEDAQAAERREYPADEVLEVEELPVWHGLTLGPVRRPATA</sequence>
<dbReference type="EMBL" id="CP159872">
    <property type="protein sequence ID" value="XCM78047.1"/>
    <property type="molecule type" value="Genomic_DNA"/>
</dbReference>
<reference evidence="3" key="1">
    <citation type="submission" date="2024-06" db="EMBL/GenBank/DDBJ databases">
        <title>The genome sequences of Kitasatospora sp. strain HUAS MG31.</title>
        <authorList>
            <person name="Mo P."/>
        </authorList>
    </citation>
    <scope>NUCLEOTIDE SEQUENCE</scope>
    <source>
        <strain evidence="3">HUAS MG31</strain>
    </source>
</reference>
<feature type="compositionally biased region" description="Basic and acidic residues" evidence="1">
    <location>
        <begin position="465"/>
        <end position="484"/>
    </location>
</feature>
<name>A0AAU8JSC1_9ACTN</name>
<feature type="compositionally biased region" description="Gly residues" evidence="1">
    <location>
        <begin position="439"/>
        <end position="448"/>
    </location>
</feature>
<gene>
    <name evidence="3" type="ORF">ABWK59_03405</name>
</gene>
<proteinExistence type="predicted"/>
<feature type="domain" description="Outer membrane channel protein CpnT-like N-terminal" evidence="2">
    <location>
        <begin position="19"/>
        <end position="131"/>
    </location>
</feature>
<feature type="compositionally biased region" description="Gly residues" evidence="1">
    <location>
        <begin position="390"/>
        <end position="406"/>
    </location>
</feature>
<dbReference type="AlphaFoldDB" id="A0AAU8JSC1"/>
<dbReference type="SUPFAM" id="SSF140453">
    <property type="entry name" value="EsxAB dimer-like"/>
    <property type="match status" value="1"/>
</dbReference>
<evidence type="ECO:0000313" key="3">
    <source>
        <dbReference type="EMBL" id="XCM78047.1"/>
    </source>
</evidence>